<dbReference type="Gene3D" id="3.50.20.20">
    <property type="entry name" value="Janus/Ocnus"/>
    <property type="match status" value="1"/>
</dbReference>
<keyword evidence="3" id="KW-0221">Differentiation</keyword>
<dbReference type="GO" id="GO:0030154">
    <property type="term" value="P:cell differentiation"/>
    <property type="evidence" value="ECO:0007669"/>
    <property type="project" value="UniProtKB-KW"/>
</dbReference>
<evidence type="ECO:0000256" key="4">
    <source>
        <dbReference type="ARBA" id="ARBA00022928"/>
    </source>
</evidence>
<dbReference type="GO" id="GO:0007548">
    <property type="term" value="P:sex differentiation"/>
    <property type="evidence" value="ECO:0007669"/>
    <property type="project" value="UniProtKB-KW"/>
</dbReference>
<keyword evidence="4" id="KW-0726">Sexual differentiation</keyword>
<sequence>MDLLPHRLSSNQKGSFSKKLREKLYLDRVWIDKKPIGKTMGKTDKIEDIPEVEIADAGKFKYILIEAKDKDPTFQRPKFLVRGDAESPYHADILDKAIDKIDETKLTLNCVGGGRLRVDPAQKTIFVFGYSQGFGKADHRKTVEILQKYYQQWKIEITDEEY</sequence>
<evidence type="ECO:0000256" key="1">
    <source>
        <dbReference type="ARBA" id="ARBA00002508"/>
    </source>
</evidence>
<dbReference type="Proteomes" id="UP000677228">
    <property type="component" value="Unassembled WGS sequence"/>
</dbReference>
<dbReference type="Pfam" id="PF05005">
    <property type="entry name" value="Ocnus"/>
    <property type="match status" value="1"/>
</dbReference>
<evidence type="ECO:0000313" key="11">
    <source>
        <dbReference type="Proteomes" id="UP000663829"/>
    </source>
</evidence>
<organism evidence="7 11">
    <name type="scientific">Didymodactylos carnosus</name>
    <dbReference type="NCBI Taxonomy" id="1234261"/>
    <lineage>
        <taxon>Eukaryota</taxon>
        <taxon>Metazoa</taxon>
        <taxon>Spiralia</taxon>
        <taxon>Gnathifera</taxon>
        <taxon>Rotifera</taxon>
        <taxon>Eurotatoria</taxon>
        <taxon>Bdelloidea</taxon>
        <taxon>Philodinida</taxon>
        <taxon>Philodinidae</taxon>
        <taxon>Didymodactylos</taxon>
    </lineage>
</organism>
<dbReference type="EMBL" id="CAJOBA010052752">
    <property type="protein sequence ID" value="CAF4258219.1"/>
    <property type="molecule type" value="Genomic_DNA"/>
</dbReference>
<dbReference type="Proteomes" id="UP000682733">
    <property type="component" value="Unassembled WGS sequence"/>
</dbReference>
<dbReference type="Proteomes" id="UP000663829">
    <property type="component" value="Unassembled WGS sequence"/>
</dbReference>
<proteinExistence type="inferred from homology"/>
<evidence type="ECO:0008006" key="12">
    <source>
        <dbReference type="Google" id="ProtNLM"/>
    </source>
</evidence>
<dbReference type="InterPro" id="IPR038596">
    <property type="entry name" value="Janus_sf"/>
</dbReference>
<comment type="similarity">
    <text evidence="2">Belongs to the janus family.</text>
</comment>
<dbReference type="PANTHER" id="PTHR12258:SF5">
    <property type="entry name" value="BCDNA.GH02250-RELATED"/>
    <property type="match status" value="1"/>
</dbReference>
<dbReference type="SUPFAM" id="SSF143724">
    <property type="entry name" value="PHP14-like"/>
    <property type="match status" value="1"/>
</dbReference>
<dbReference type="InterPro" id="IPR007702">
    <property type="entry name" value="Janus"/>
</dbReference>
<dbReference type="OrthoDB" id="10249612at2759"/>
<evidence type="ECO:0000313" key="7">
    <source>
        <dbReference type="EMBL" id="CAF0999703.1"/>
    </source>
</evidence>
<evidence type="ECO:0000313" key="9">
    <source>
        <dbReference type="EMBL" id="CAF3771149.1"/>
    </source>
</evidence>
<comment type="caution">
    <text evidence="7">The sequence shown here is derived from an EMBL/GenBank/DDBJ whole genome shotgun (WGS) entry which is preliminary data.</text>
</comment>
<evidence type="ECO:0000256" key="3">
    <source>
        <dbReference type="ARBA" id="ARBA00022782"/>
    </source>
</evidence>
<evidence type="ECO:0000313" key="8">
    <source>
        <dbReference type="EMBL" id="CAF1465528.1"/>
    </source>
</evidence>
<comment type="function">
    <text evidence="1">JanA and janB regulate somatic sex differentiation.</text>
</comment>
<feature type="active site" description="Proton acceptor" evidence="5">
    <location>
        <position position="90"/>
    </location>
</feature>
<dbReference type="GO" id="GO:0005829">
    <property type="term" value="C:cytosol"/>
    <property type="evidence" value="ECO:0007669"/>
    <property type="project" value="TreeGrafter"/>
</dbReference>
<name>A0A814GQ27_9BILA</name>
<dbReference type="PANTHER" id="PTHR12258">
    <property type="entry name" value="JANUS-A/JANUS-B"/>
    <property type="match status" value="1"/>
</dbReference>
<dbReference type="EMBL" id="CAJNOK010030878">
    <property type="protein sequence ID" value="CAF1465528.1"/>
    <property type="molecule type" value="Genomic_DNA"/>
</dbReference>
<dbReference type="Proteomes" id="UP000681722">
    <property type="component" value="Unassembled WGS sequence"/>
</dbReference>
<evidence type="ECO:0000313" key="10">
    <source>
        <dbReference type="EMBL" id="CAF4258219.1"/>
    </source>
</evidence>
<dbReference type="EMBL" id="CAJNOQ010003186">
    <property type="protein sequence ID" value="CAF0999703.1"/>
    <property type="molecule type" value="Genomic_DNA"/>
</dbReference>
<gene>
    <name evidence="7" type="ORF">GPM918_LOCUS13688</name>
    <name evidence="8" type="ORF">OVA965_LOCUS35438</name>
    <name evidence="9" type="ORF">SRO942_LOCUS13688</name>
    <name evidence="10" type="ORF">TMI583_LOCUS36403</name>
</gene>
<dbReference type="EMBL" id="CAJOBC010003186">
    <property type="protein sequence ID" value="CAF3771149.1"/>
    <property type="molecule type" value="Genomic_DNA"/>
</dbReference>
<dbReference type="AlphaFoldDB" id="A0A814GQ27"/>
<accession>A0A814GQ27</accession>
<evidence type="ECO:0000256" key="6">
    <source>
        <dbReference type="PIRSR" id="PIRSR607702-2"/>
    </source>
</evidence>
<reference evidence="7" key="1">
    <citation type="submission" date="2021-02" db="EMBL/GenBank/DDBJ databases">
        <authorList>
            <person name="Nowell W R."/>
        </authorList>
    </citation>
    <scope>NUCLEOTIDE SEQUENCE</scope>
</reference>
<feature type="binding site" evidence="6">
    <location>
        <position position="61"/>
    </location>
    <ligand>
        <name>substrate</name>
    </ligand>
</feature>
<evidence type="ECO:0000256" key="5">
    <source>
        <dbReference type="PIRSR" id="PIRSR607702-1"/>
    </source>
</evidence>
<keyword evidence="11" id="KW-1185">Reference proteome</keyword>
<protein>
    <recommendedName>
        <fullName evidence="12">14 kDa phosphohistidine phosphatase</fullName>
    </recommendedName>
</protein>
<dbReference type="GO" id="GO:0101006">
    <property type="term" value="F:protein histidine phosphatase activity"/>
    <property type="evidence" value="ECO:0007669"/>
    <property type="project" value="TreeGrafter"/>
</dbReference>
<evidence type="ECO:0000256" key="2">
    <source>
        <dbReference type="ARBA" id="ARBA00010971"/>
    </source>
</evidence>